<reference evidence="1" key="1">
    <citation type="submission" date="2020-02" db="EMBL/GenBank/DDBJ databases">
        <authorList>
            <person name="Meier V. D."/>
        </authorList>
    </citation>
    <scope>NUCLEOTIDE SEQUENCE</scope>
    <source>
        <strain evidence="1">AVDCRST_MAG86</strain>
    </source>
</reference>
<organism evidence="1">
    <name type="scientific">uncultured Truepera sp</name>
    <dbReference type="NCBI Taxonomy" id="543023"/>
    <lineage>
        <taxon>Bacteria</taxon>
        <taxon>Thermotogati</taxon>
        <taxon>Deinococcota</taxon>
        <taxon>Deinococci</taxon>
        <taxon>Trueperales</taxon>
        <taxon>Trueperaceae</taxon>
        <taxon>Truepera</taxon>
        <taxon>environmental samples</taxon>
    </lineage>
</organism>
<protein>
    <submittedName>
        <fullName evidence="1">SSU ribosomal protein S18p @ SSU ribosomal protein S18p, zinc-dependent</fullName>
    </submittedName>
</protein>
<dbReference type="GO" id="GO:0005840">
    <property type="term" value="C:ribosome"/>
    <property type="evidence" value="ECO:0007669"/>
    <property type="project" value="UniProtKB-KW"/>
</dbReference>
<gene>
    <name evidence="1" type="ORF">AVDCRST_MAG86-3351</name>
</gene>
<proteinExistence type="predicted"/>
<keyword evidence="1" id="KW-0689">Ribosomal protein</keyword>
<dbReference type="AlphaFoldDB" id="A0A6J4VRI9"/>
<evidence type="ECO:0000313" key="1">
    <source>
        <dbReference type="EMBL" id="CAA9584872.1"/>
    </source>
</evidence>
<keyword evidence="1" id="KW-0687">Ribonucleoprotein</keyword>
<feature type="non-terminal residue" evidence="1">
    <location>
        <position position="1"/>
    </location>
</feature>
<feature type="non-terminal residue" evidence="1">
    <location>
        <position position="98"/>
    </location>
</feature>
<accession>A0A6J4VRI9</accession>
<dbReference type="EMBL" id="CADCWP010000302">
    <property type="protein sequence ID" value="CAA9584872.1"/>
    <property type="molecule type" value="Genomic_DNA"/>
</dbReference>
<name>A0A6J4VRI9_9DEIN</name>
<sequence>WLKPDPQIHVTKTSATVTTAVVVAGAVGPRFARSAPANKKSPPIETAGCCAALSRTPLRFCRGVEPGYVPSTSVGLLRPSSRRAFSPLSRSPKSWFAS</sequence>